<name>A0AAV3A3Z5_PYXAD</name>
<sequence>MSSSVSLKELLNLSIGSPELGAVNFNALHSLLHGLLEHLQVGDVRRKLSPEEREFIQPGTVFVEDAGRPSTLFHQLQEKVSKMEARLLQLDSLPSSASLLQGSQSQNKPVEEMWQLMQLKKRMEVNENGVNKVMSAFQDLLSTFNSLQQANNMIQDRLASLNDLVTKINIREVERRLQDLEGQTHNIPLLMDKMDSLQKRLHSYPEAAEMVTWPSLHDALTDKSSDWALSNETKQRNVKKVLNGLGTLGGRHEELQNRVQTIEDELKRLDLEIGKKGVPDDLLQQLHSLRQDMEKLLSENKKHKVDMKALQNGLHELNLALQKLETKTDKLAADLSETATFQSQLDELEKKKLNREELMLELNLKADKRALETKVGHTQLEAAIGEVNAVLEDLIKKLALQESEWQNMLAKLFAGLEAKLSRSDLDSIHKDLEELWRFLKKHLQSGQSFDPDGAAGSRKRLFERVKCISCDRPVSMATGPHLVTVRTAPLIPRNRPQSAEFGKDKSNGDLQQVTDPEFQYTEALRPHTACSLHRKTSRSQNLTTVFPYGDPGQIQYKNSEFDLMGINGVMYKGRIDASFTYNIPEREAAVKTPQPPYRTSIERARSANPHFRSHSASNTRTPNPSLRASRTTIQVPSTLDTSPPTFHVPSVADTDNLFQHPLTNEEQSSDP</sequence>
<keyword evidence="1" id="KW-0175">Coiled coil</keyword>
<evidence type="ECO:0000256" key="1">
    <source>
        <dbReference type="SAM" id="Coils"/>
    </source>
</evidence>
<gene>
    <name evidence="4" type="ORF">GDO54_014985</name>
</gene>
<feature type="coiled-coil region" evidence="1">
    <location>
        <begin position="252"/>
        <end position="365"/>
    </location>
</feature>
<dbReference type="AlphaFoldDB" id="A0AAV3A3Z5"/>
<feature type="domain" description="DUF4795" evidence="3">
    <location>
        <begin position="301"/>
        <end position="496"/>
    </location>
</feature>
<evidence type="ECO:0000313" key="5">
    <source>
        <dbReference type="Proteomes" id="UP001181693"/>
    </source>
</evidence>
<proteinExistence type="predicted"/>
<organism evidence="4 5">
    <name type="scientific">Pyxicephalus adspersus</name>
    <name type="common">African bullfrog</name>
    <dbReference type="NCBI Taxonomy" id="30357"/>
    <lineage>
        <taxon>Eukaryota</taxon>
        <taxon>Metazoa</taxon>
        <taxon>Chordata</taxon>
        <taxon>Craniata</taxon>
        <taxon>Vertebrata</taxon>
        <taxon>Euteleostomi</taxon>
        <taxon>Amphibia</taxon>
        <taxon>Batrachia</taxon>
        <taxon>Anura</taxon>
        <taxon>Neobatrachia</taxon>
        <taxon>Ranoidea</taxon>
        <taxon>Pyxicephalidae</taxon>
        <taxon>Pyxicephalinae</taxon>
        <taxon>Pyxicephalus</taxon>
    </lineage>
</organism>
<protein>
    <recommendedName>
        <fullName evidence="3">DUF4795 domain-containing protein</fullName>
    </recommendedName>
</protein>
<evidence type="ECO:0000259" key="3">
    <source>
        <dbReference type="Pfam" id="PF16043"/>
    </source>
</evidence>
<dbReference type="SUPFAM" id="SSF57997">
    <property type="entry name" value="Tropomyosin"/>
    <property type="match status" value="1"/>
</dbReference>
<accession>A0AAV3A3Z5</accession>
<comment type="caution">
    <text evidence="4">The sequence shown here is derived from an EMBL/GenBank/DDBJ whole genome shotgun (WGS) entry which is preliminary data.</text>
</comment>
<dbReference type="Proteomes" id="UP001181693">
    <property type="component" value="Unassembled WGS sequence"/>
</dbReference>
<dbReference type="Pfam" id="PF16043">
    <property type="entry name" value="DUF4795"/>
    <property type="match status" value="1"/>
</dbReference>
<evidence type="ECO:0000256" key="2">
    <source>
        <dbReference type="SAM" id="MobiDB-lite"/>
    </source>
</evidence>
<feature type="region of interest" description="Disordered" evidence="2">
    <location>
        <begin position="606"/>
        <end position="656"/>
    </location>
</feature>
<evidence type="ECO:0000313" key="4">
    <source>
        <dbReference type="EMBL" id="DBA19116.1"/>
    </source>
</evidence>
<dbReference type="EMBL" id="DYDO01000008">
    <property type="protein sequence ID" value="DBA19116.1"/>
    <property type="molecule type" value="Genomic_DNA"/>
</dbReference>
<dbReference type="InterPro" id="IPR032013">
    <property type="entry name" value="DUF4795"/>
</dbReference>
<dbReference type="PANTHER" id="PTHR47080">
    <property type="entry name" value="CHROMOSOME 16 OPEN READING FRAME 96"/>
    <property type="match status" value="1"/>
</dbReference>
<dbReference type="PANTHER" id="PTHR47080:SF1">
    <property type="entry name" value="CHROMOSOME 16 OPEN READING FRAME 96"/>
    <property type="match status" value="1"/>
</dbReference>
<keyword evidence="5" id="KW-1185">Reference proteome</keyword>
<feature type="compositionally biased region" description="Polar residues" evidence="2">
    <location>
        <begin position="614"/>
        <end position="644"/>
    </location>
</feature>
<reference evidence="4" key="1">
    <citation type="thesis" date="2020" institute="ProQuest LLC" country="789 East Eisenhower Parkway, Ann Arbor, MI, USA">
        <title>Comparative Genomics and Chromosome Evolution.</title>
        <authorList>
            <person name="Mudd A.B."/>
        </authorList>
    </citation>
    <scope>NUCLEOTIDE SEQUENCE</scope>
    <source>
        <strain evidence="4">1538</strain>
        <tissue evidence="4">Blood</tissue>
    </source>
</reference>